<feature type="compositionally biased region" description="Acidic residues" evidence="6">
    <location>
        <begin position="85"/>
        <end position="95"/>
    </location>
</feature>
<dbReference type="GO" id="GO:0005524">
    <property type="term" value="F:ATP binding"/>
    <property type="evidence" value="ECO:0007669"/>
    <property type="project" value="UniProtKB-KW"/>
</dbReference>
<evidence type="ECO:0000256" key="3">
    <source>
        <dbReference type="ARBA" id="ARBA00022490"/>
    </source>
</evidence>
<dbReference type="Proteomes" id="UP000290289">
    <property type="component" value="Chromosome 9"/>
</dbReference>
<dbReference type="SMART" id="SM00382">
    <property type="entry name" value="AAA"/>
    <property type="match status" value="2"/>
</dbReference>
<dbReference type="InterPro" id="IPR003593">
    <property type="entry name" value="AAA+_ATPase"/>
</dbReference>
<dbReference type="FunFam" id="3.40.50.300:FF:000365">
    <property type="entry name" value="Ribosome biogenesis ATPase RIX7"/>
    <property type="match status" value="1"/>
</dbReference>
<feature type="domain" description="AAA+ ATPase" evidence="7">
    <location>
        <begin position="579"/>
        <end position="715"/>
    </location>
</feature>
<dbReference type="Pfam" id="PF00004">
    <property type="entry name" value="AAA"/>
    <property type="match status" value="2"/>
</dbReference>
<feature type="region of interest" description="Disordered" evidence="6">
    <location>
        <begin position="201"/>
        <end position="234"/>
    </location>
</feature>
<dbReference type="Gene3D" id="1.10.8.60">
    <property type="match status" value="2"/>
</dbReference>
<proteinExistence type="inferred from homology"/>
<dbReference type="FunFam" id="1.10.8.60:FF:000109">
    <property type="entry name" value="Cell division control protein 48 homolog C"/>
    <property type="match status" value="1"/>
</dbReference>
<dbReference type="InterPro" id="IPR041569">
    <property type="entry name" value="AAA_lid_3"/>
</dbReference>
<dbReference type="FunFam" id="3.40.50.300:FF:000567">
    <property type="entry name" value="ATPase, AAA family protein"/>
    <property type="match status" value="1"/>
</dbReference>
<evidence type="ECO:0000313" key="8">
    <source>
        <dbReference type="EMBL" id="RXH90463.1"/>
    </source>
</evidence>
<evidence type="ECO:0000259" key="7">
    <source>
        <dbReference type="SMART" id="SM00382"/>
    </source>
</evidence>
<evidence type="ECO:0000313" key="9">
    <source>
        <dbReference type="Proteomes" id="UP000290289"/>
    </source>
</evidence>
<comment type="caution">
    <text evidence="8">The sequence shown here is derived from an EMBL/GenBank/DDBJ whole genome shotgun (WGS) entry which is preliminary data.</text>
</comment>
<feature type="region of interest" description="Disordered" evidence="6">
    <location>
        <begin position="85"/>
        <end position="143"/>
    </location>
</feature>
<reference evidence="8 9" key="1">
    <citation type="submission" date="2018-10" db="EMBL/GenBank/DDBJ databases">
        <title>A high-quality apple genome assembly.</title>
        <authorList>
            <person name="Hu J."/>
        </authorList>
    </citation>
    <scope>NUCLEOTIDE SEQUENCE [LARGE SCALE GENOMIC DNA]</scope>
    <source>
        <strain evidence="9">cv. HFTH1</strain>
        <tissue evidence="8">Young leaf</tissue>
    </source>
</reference>
<comment type="similarity">
    <text evidence="2">Belongs to the AAA ATPase family.</text>
</comment>
<keyword evidence="4" id="KW-0547">Nucleotide-binding</keyword>
<dbReference type="InterPro" id="IPR055278">
    <property type="entry name" value="CDC48c"/>
</dbReference>
<dbReference type="InterPro" id="IPR003960">
    <property type="entry name" value="ATPase_AAA_CS"/>
</dbReference>
<accession>A0A498J9G9</accession>
<dbReference type="Gene3D" id="3.40.50.300">
    <property type="entry name" value="P-loop containing nucleotide triphosphate hydrolases"/>
    <property type="match status" value="2"/>
</dbReference>
<dbReference type="InterPro" id="IPR003959">
    <property type="entry name" value="ATPase_AAA_core"/>
</dbReference>
<evidence type="ECO:0000256" key="6">
    <source>
        <dbReference type="SAM" id="MobiDB-lite"/>
    </source>
</evidence>
<dbReference type="STRING" id="3750.A0A498J9G9"/>
<dbReference type="CDD" id="cd19530">
    <property type="entry name" value="RecA-like_NVL_r2-like"/>
    <property type="match status" value="1"/>
</dbReference>
<dbReference type="Pfam" id="PF17862">
    <property type="entry name" value="AAA_lid_3"/>
    <property type="match status" value="2"/>
</dbReference>
<feature type="compositionally biased region" description="Polar residues" evidence="6">
    <location>
        <begin position="126"/>
        <end position="135"/>
    </location>
</feature>
<protein>
    <recommendedName>
        <fullName evidence="7">AAA+ ATPase domain-containing protein</fullName>
    </recommendedName>
</protein>
<evidence type="ECO:0000256" key="1">
    <source>
        <dbReference type="ARBA" id="ARBA00004496"/>
    </source>
</evidence>
<dbReference type="CDD" id="cd16448">
    <property type="entry name" value="RING-H2"/>
    <property type="match status" value="1"/>
</dbReference>
<evidence type="ECO:0000256" key="2">
    <source>
        <dbReference type="ARBA" id="ARBA00006914"/>
    </source>
</evidence>
<keyword evidence="3" id="KW-0963">Cytoplasm</keyword>
<dbReference type="PROSITE" id="PS00674">
    <property type="entry name" value="AAA"/>
    <property type="match status" value="2"/>
</dbReference>
<dbReference type="GO" id="GO:0005737">
    <property type="term" value="C:cytoplasm"/>
    <property type="evidence" value="ECO:0007669"/>
    <property type="project" value="UniProtKB-SubCell"/>
</dbReference>
<dbReference type="SUPFAM" id="SSF52540">
    <property type="entry name" value="P-loop containing nucleoside triphosphate hydrolases"/>
    <property type="match status" value="2"/>
</dbReference>
<dbReference type="PANTHER" id="PTHR48470">
    <property type="entry name" value="CELL DIVISION CONTROL PROTEIN 48 C ISOFORM 1"/>
    <property type="match status" value="1"/>
</dbReference>
<organism evidence="8 9">
    <name type="scientific">Malus domestica</name>
    <name type="common">Apple</name>
    <name type="synonym">Pyrus malus</name>
    <dbReference type="NCBI Taxonomy" id="3750"/>
    <lineage>
        <taxon>Eukaryota</taxon>
        <taxon>Viridiplantae</taxon>
        <taxon>Streptophyta</taxon>
        <taxon>Embryophyta</taxon>
        <taxon>Tracheophyta</taxon>
        <taxon>Spermatophyta</taxon>
        <taxon>Magnoliopsida</taxon>
        <taxon>eudicotyledons</taxon>
        <taxon>Gunneridae</taxon>
        <taxon>Pentapetalae</taxon>
        <taxon>rosids</taxon>
        <taxon>fabids</taxon>
        <taxon>Rosales</taxon>
        <taxon>Rosaceae</taxon>
        <taxon>Amygdaloideae</taxon>
        <taxon>Maleae</taxon>
        <taxon>Malus</taxon>
    </lineage>
</organism>
<comment type="subcellular location">
    <subcellularLocation>
        <location evidence="1">Cytoplasm</location>
    </subcellularLocation>
</comment>
<keyword evidence="5" id="KW-0067">ATP-binding</keyword>
<evidence type="ECO:0000256" key="5">
    <source>
        <dbReference type="ARBA" id="ARBA00022840"/>
    </source>
</evidence>
<gene>
    <name evidence="8" type="ORF">DVH24_035227</name>
</gene>
<dbReference type="GO" id="GO:0016887">
    <property type="term" value="F:ATP hydrolysis activity"/>
    <property type="evidence" value="ECO:0007669"/>
    <property type="project" value="InterPro"/>
</dbReference>
<feature type="domain" description="AAA+ ATPase" evidence="7">
    <location>
        <begin position="274"/>
        <end position="427"/>
    </location>
</feature>
<dbReference type="PANTHER" id="PTHR48470:SF1">
    <property type="entry name" value="CELL DIVISION CONTROL PROTEIN 48 C ISOFORM 1"/>
    <property type="match status" value="1"/>
</dbReference>
<keyword evidence="9" id="KW-1185">Reference proteome</keyword>
<dbReference type="InterPro" id="IPR027417">
    <property type="entry name" value="P-loop_NTPase"/>
</dbReference>
<dbReference type="EMBL" id="RDQH01000335">
    <property type="protein sequence ID" value="RXH90463.1"/>
    <property type="molecule type" value="Genomic_DNA"/>
</dbReference>
<sequence>MKKTGRKFDGEGRSLSDQKQKVLRCRLETFKHLRSTSLDEIVDKLRTNYKDYHRIKLQSFIKLVQKTLDSPSFKQSKTLIHVSDLEDDEDEDEEVDHSNSKRRRRATKMEERLQRIDTAHVRRIRQSNGDRQSTSSDDDYEEEALSTLDDAIYSENVEPKFDVMKSSLRASYMGSNSALKPKAPEDQKEKNVEIELPGREKVGLMSGNGGQGGRETFQEPEAKGSVSRGVEVKGSEGPRFRDLGGLEKVIEELKMEVIVPLRHPELPRWLGVRPMSGILLYGPPGCGKTKLAHAIANETGIPFYRISATEVVSGVSGASEENIRDLFSKAYRTAPSIVFIDEIDAIASKRESLQREMERRIVTQLMTCMDESHRLVQPADEDSNSQISDNKSGYVLVIGATNRPDAVDHALRRPGRFDREIVLGVPDENARVKILSVLTRNLKLEGSFDLLKIARSTPGFVGADLKALADRAGNIAMKRIIHKRKTDMYIDTMDEECNEEWWMQPWLPEEMEKLSIIMADFEEAVEVVQPSSKREGFSAIPNVKWEDVGGLDLLREEFDRYIVRRVKYPENYEEFGVDLETGFLLYGPPGCGKTLIAKAVANEAGANFIHIKGPELLNKYVGESELAVRTLFSRARTCSPCILFFDEVDALTTKRGKEGGWVIERLLNQLLIELDGAEQRRGVFVIGATNRPDVMDRAVLRPGRFGKLIYVAPPTKDERGLILKALAMKKPIDASVDLSEIGQRETCENFSGADLAALMNEAAMAALEEKLTLPERSSDASHWTIKESHFEQALAKMAPSVTDQQMQYYQRFATKFELRVQWRWLWRTPPLVRFSSSLVTRFNPTDELRASSRILYRGAFAFEVELSFQQTLMAGRWDVGFPRTSASSLREQATRTILRNVRSQGHTYVELREEGKKFIFFCTLCLAPCYSDKVLFDHLKGNLHNDRLAAAKVTLLQSNPWPFNDGMVFFHNSDETDKQLVVPDGNKRKILESHDNENNLAVVKYRENLISNGNGNFGADGHECNKHSDGANSSLAIPHILFRDEITDIEVKQVGFGQIAARLLEKDELSNCISRIWCEWLGKRTESNDLLTVPEHNFAVVAFSYNIDLGRKGLLDDVKMLLSSSPTEETENGECSSSKRKKFFSDPEDISESLSNQFDSCGEDSSASSGATSRLLLERYDDQLLHTRFINKSIRRELRRQQRLASGRMCDICQQKMLPGKDVATLINLKTGRLACSSRNANGAFHVFHTSCLIHWILLCEVEMITNQSASSKVRRRSRRKTAAKCNGKDDQLIALSSQMHSVFCPECQGTGILIDNDDLEKPNLPLSQLFKYKIKVSDARRAWMKSPEMLENCSTGFHFPSQSEEGIEVSVGKGETVEVAAFLQSRLNRVGVENTGNHVAIASTFQVSYGMYSSFIVSSSILI</sequence>
<feature type="compositionally biased region" description="Basic and acidic residues" evidence="6">
    <location>
        <begin position="107"/>
        <end position="120"/>
    </location>
</feature>
<evidence type="ECO:0000256" key="4">
    <source>
        <dbReference type="ARBA" id="ARBA00022741"/>
    </source>
</evidence>
<name>A0A498J9G9_MALDO</name>